<evidence type="ECO:0000256" key="4">
    <source>
        <dbReference type="ARBA" id="ARBA00022741"/>
    </source>
</evidence>
<dbReference type="CDD" id="cd14798">
    <property type="entry name" value="RX-CC_like"/>
    <property type="match status" value="1"/>
</dbReference>
<dbReference type="Gene3D" id="3.40.50.300">
    <property type="entry name" value="P-loop containing nucleotide triphosphate hydrolases"/>
    <property type="match status" value="1"/>
</dbReference>
<gene>
    <name evidence="11" type="ORF">URODEC1_LOCUS63491</name>
</gene>
<evidence type="ECO:0000256" key="1">
    <source>
        <dbReference type="ARBA" id="ARBA00008894"/>
    </source>
</evidence>
<dbReference type="InterPro" id="IPR058922">
    <property type="entry name" value="WHD_DRP"/>
</dbReference>
<keyword evidence="2" id="KW-0433">Leucine-rich repeat</keyword>
<dbReference type="Gene3D" id="1.10.8.430">
    <property type="entry name" value="Helical domain of apoptotic protease-activating factors"/>
    <property type="match status" value="1"/>
</dbReference>
<dbReference type="GO" id="GO:0002758">
    <property type="term" value="P:innate immune response-activating signaling pathway"/>
    <property type="evidence" value="ECO:0007669"/>
    <property type="project" value="UniProtKB-ARBA"/>
</dbReference>
<dbReference type="InterPro" id="IPR002182">
    <property type="entry name" value="NB-ARC"/>
</dbReference>
<protein>
    <submittedName>
        <fullName evidence="11">Uncharacterized protein</fullName>
    </submittedName>
</protein>
<dbReference type="InterPro" id="IPR044974">
    <property type="entry name" value="Disease_R_plants"/>
</dbReference>
<dbReference type="InterPro" id="IPR027417">
    <property type="entry name" value="P-loop_NTPase"/>
</dbReference>
<evidence type="ECO:0000256" key="3">
    <source>
        <dbReference type="ARBA" id="ARBA00022737"/>
    </source>
</evidence>
<keyword evidence="3" id="KW-0677">Repeat</keyword>
<dbReference type="Gene3D" id="3.80.10.10">
    <property type="entry name" value="Ribonuclease Inhibitor"/>
    <property type="match status" value="1"/>
</dbReference>
<dbReference type="InterPro" id="IPR041118">
    <property type="entry name" value="Rx_N"/>
</dbReference>
<dbReference type="Pfam" id="PF18052">
    <property type="entry name" value="Rx_N"/>
    <property type="match status" value="1"/>
</dbReference>
<keyword evidence="5" id="KW-0611">Plant defense</keyword>
<evidence type="ECO:0000313" key="11">
    <source>
        <dbReference type="EMBL" id="CAL4997668.1"/>
    </source>
</evidence>
<dbReference type="PRINTS" id="PR00364">
    <property type="entry name" value="DISEASERSIST"/>
</dbReference>
<feature type="domain" description="Disease resistance N-terminal" evidence="8">
    <location>
        <begin position="60"/>
        <end position="152"/>
    </location>
</feature>
<dbReference type="AlphaFoldDB" id="A0ABC9BAL4"/>
<dbReference type="FunFam" id="1.10.10.10:FF:000322">
    <property type="entry name" value="Probable disease resistance protein At1g63360"/>
    <property type="match status" value="1"/>
</dbReference>
<proteinExistence type="inferred from homology"/>
<keyword evidence="4" id="KW-0547">Nucleotide-binding</keyword>
<dbReference type="Gene3D" id="1.20.5.4130">
    <property type="match status" value="1"/>
</dbReference>
<comment type="similarity">
    <text evidence="1">Belongs to the disease resistance NB-LRR family.</text>
</comment>
<dbReference type="PANTHER" id="PTHR23155">
    <property type="entry name" value="DISEASE RESISTANCE PROTEIN RP"/>
    <property type="match status" value="1"/>
</dbReference>
<organism evidence="11 12">
    <name type="scientific">Urochloa decumbens</name>
    <dbReference type="NCBI Taxonomy" id="240449"/>
    <lineage>
        <taxon>Eukaryota</taxon>
        <taxon>Viridiplantae</taxon>
        <taxon>Streptophyta</taxon>
        <taxon>Embryophyta</taxon>
        <taxon>Tracheophyta</taxon>
        <taxon>Spermatophyta</taxon>
        <taxon>Magnoliopsida</taxon>
        <taxon>Liliopsida</taxon>
        <taxon>Poales</taxon>
        <taxon>Poaceae</taxon>
        <taxon>PACMAD clade</taxon>
        <taxon>Panicoideae</taxon>
        <taxon>Panicodae</taxon>
        <taxon>Paniceae</taxon>
        <taxon>Melinidinae</taxon>
        <taxon>Urochloa</taxon>
    </lineage>
</organism>
<dbReference type="SUPFAM" id="SSF52058">
    <property type="entry name" value="L domain-like"/>
    <property type="match status" value="1"/>
</dbReference>
<dbReference type="Gene3D" id="1.10.10.10">
    <property type="entry name" value="Winged helix-like DNA-binding domain superfamily/Winged helix DNA-binding domain"/>
    <property type="match status" value="1"/>
</dbReference>
<dbReference type="EMBL" id="OZ075135">
    <property type="protein sequence ID" value="CAL4997668.1"/>
    <property type="molecule type" value="Genomic_DNA"/>
</dbReference>
<dbReference type="Pfam" id="PF23559">
    <property type="entry name" value="WHD_DRP"/>
    <property type="match status" value="1"/>
</dbReference>
<evidence type="ECO:0000259" key="8">
    <source>
        <dbReference type="Pfam" id="PF18052"/>
    </source>
</evidence>
<name>A0ABC9BAL4_9POAL</name>
<keyword evidence="12" id="KW-1185">Reference proteome</keyword>
<reference evidence="11" key="1">
    <citation type="submission" date="2024-10" db="EMBL/GenBank/DDBJ databases">
        <authorList>
            <person name="Ryan C."/>
        </authorList>
    </citation>
    <scope>NUCLEOTIDE SEQUENCE [LARGE SCALE GENOMIC DNA]</scope>
</reference>
<feature type="domain" description="Disease resistance protein winged helix" evidence="9">
    <location>
        <begin position="509"/>
        <end position="579"/>
    </location>
</feature>
<dbReference type="InterPro" id="IPR038005">
    <property type="entry name" value="RX-like_CC"/>
</dbReference>
<evidence type="ECO:0000256" key="2">
    <source>
        <dbReference type="ARBA" id="ARBA00022614"/>
    </source>
</evidence>
<feature type="domain" description="Disease resistance R13L4/SHOC-2-like LRR" evidence="10">
    <location>
        <begin position="628"/>
        <end position="935"/>
    </location>
</feature>
<evidence type="ECO:0000259" key="7">
    <source>
        <dbReference type="Pfam" id="PF00931"/>
    </source>
</evidence>
<dbReference type="GO" id="GO:0009626">
    <property type="term" value="P:plant-type hypersensitive response"/>
    <property type="evidence" value="ECO:0007669"/>
    <property type="project" value="UniProtKB-ARBA"/>
</dbReference>
<dbReference type="Pfam" id="PF23598">
    <property type="entry name" value="LRR_14"/>
    <property type="match status" value="1"/>
</dbReference>
<dbReference type="SUPFAM" id="SSF52540">
    <property type="entry name" value="P-loop containing nucleoside triphosphate hydrolases"/>
    <property type="match status" value="1"/>
</dbReference>
<evidence type="ECO:0000259" key="9">
    <source>
        <dbReference type="Pfam" id="PF23559"/>
    </source>
</evidence>
<dbReference type="Pfam" id="PF00931">
    <property type="entry name" value="NB-ARC"/>
    <property type="match status" value="1"/>
</dbReference>
<evidence type="ECO:0000259" key="10">
    <source>
        <dbReference type="Pfam" id="PF23598"/>
    </source>
</evidence>
<dbReference type="InterPro" id="IPR036388">
    <property type="entry name" value="WH-like_DNA-bd_sf"/>
</dbReference>
<dbReference type="Proteomes" id="UP001497457">
    <property type="component" value="Chromosome 25rd"/>
</dbReference>
<evidence type="ECO:0000256" key="5">
    <source>
        <dbReference type="ARBA" id="ARBA00022821"/>
    </source>
</evidence>
<dbReference type="GO" id="GO:0000166">
    <property type="term" value="F:nucleotide binding"/>
    <property type="evidence" value="ECO:0007669"/>
    <property type="project" value="UniProtKB-KW"/>
</dbReference>
<sequence length="966" mass="109594">MANCNQRLACLSFIFNLGDKKAVYPVDGGDCRLQLPSKYKGLSPVRPSQAEMAEIALSLVPRLIQVISVLAEKEATLLRSVPENTRYIKDELQTIGAFLGDGLIDDIQEDNPKYQMVKPWAEQVKDLAYDMEDCLEEHIIVLSQRLSWSQKILNFKALHHLAARLTDLRSRIVEVSERNRRYHLVPPYESASSNTTITVVLDHVRSRFLKGKTQNDTSGDMKKEEVVSLFEAPRTSTSIQDTTSTEALKKAAIAGMCGSGTTLAREIYDENKSHFPNCHAWIELPPVVNITKVFKNIIAQLSLDPPTHAGYISEEEELAYHILGQLKGKRFLIVFDGLWTSRAWIRIKRALPRISRTGSRVIVTTELLHVARHYIGSGTLFHSVPLLPELRSFESLKKSVLKAKNRKMSPEDKEDFEDLGPDILKLDKPEPPFDTIAKVVKKCGGLQLAIQTFAELFASNLPQQWGKLCEDLPSLLYNDPRLSKIKRVMTRSYKCLPPYLKPCFLYLSIFPEDSNIDVETILHRWVAEGLVREVTGMSAKAVAEGYLSELFDRNLIKATKLRRNRSCKTCWIHPMMRDILVMTAQEEIFSITVGKYQNSTVPAKRFRHLALDGQSDRKLVKWIDLSGIRSLTVFEEPSESIASLVGSTQMKTLRILDFSKASPKITQQDIRNIGELFHLRYLNLYRSSIRDLPSWIGMLPFLQLLNLKKTQITSLPSEITRLERLQILRASSCLCNSEGVLIPKGMENLADIEWLDVVDVRGSTYSAIKALWKLTRLKHLGFSGLTRRNSEEVTDTLQKLSPSLISLYLGAHRRSNGTLNYLPTKMSSLQFPRLETIKLDGHIRTMPEWIYHSLSLSVVKLYRTNLQQNDIDGLDRIHSLTTLSLLDSSYVGRQLVFYAGSFAGLKRLDLVGLPNLQVVKFRQKAVRRIRELTVKSCPSSLFSNKNLIKGLWVFSIDSGVRVEETE</sequence>
<evidence type="ECO:0000313" key="12">
    <source>
        <dbReference type="Proteomes" id="UP001497457"/>
    </source>
</evidence>
<keyword evidence="6" id="KW-0175">Coiled coil</keyword>
<evidence type="ECO:0000256" key="6">
    <source>
        <dbReference type="ARBA" id="ARBA00023054"/>
    </source>
</evidence>
<dbReference type="InterPro" id="IPR032675">
    <property type="entry name" value="LRR_dom_sf"/>
</dbReference>
<accession>A0ABC9BAL4</accession>
<dbReference type="InterPro" id="IPR055414">
    <property type="entry name" value="LRR_R13L4/SHOC2-like"/>
</dbReference>
<dbReference type="PANTHER" id="PTHR23155:SF963">
    <property type="entry name" value="OS06G0287000 PROTEIN"/>
    <property type="match status" value="1"/>
</dbReference>
<dbReference type="GO" id="GO:0042742">
    <property type="term" value="P:defense response to bacterium"/>
    <property type="evidence" value="ECO:0007669"/>
    <property type="project" value="UniProtKB-ARBA"/>
</dbReference>
<feature type="domain" description="NB-ARC" evidence="7">
    <location>
        <begin position="250"/>
        <end position="404"/>
    </location>
</feature>
<dbReference type="InterPro" id="IPR042197">
    <property type="entry name" value="Apaf_helical"/>
</dbReference>